<keyword evidence="2" id="KW-0378">Hydrolase</keyword>
<feature type="domain" description="MurNAc-LAA" evidence="1">
    <location>
        <begin position="64"/>
        <end position="167"/>
    </location>
</feature>
<proteinExistence type="predicted"/>
<organism evidence="2 3">
    <name type="scientific">Brunnivagina elsteri CCALA 953</name>
    <dbReference type="NCBI Taxonomy" id="987040"/>
    <lineage>
        <taxon>Bacteria</taxon>
        <taxon>Bacillati</taxon>
        <taxon>Cyanobacteriota</taxon>
        <taxon>Cyanophyceae</taxon>
        <taxon>Nostocales</taxon>
        <taxon>Calotrichaceae</taxon>
        <taxon>Brunnivagina</taxon>
    </lineage>
</organism>
<dbReference type="InterPro" id="IPR036365">
    <property type="entry name" value="PGBD-like_sf"/>
</dbReference>
<dbReference type="InterPro" id="IPR051922">
    <property type="entry name" value="Bact_Sporulation_Assoc"/>
</dbReference>
<dbReference type="AlphaFoldDB" id="A0A2A2TGR4"/>
<dbReference type="GO" id="GO:0008745">
    <property type="term" value="F:N-acetylmuramoyl-L-alanine amidase activity"/>
    <property type="evidence" value="ECO:0007669"/>
    <property type="project" value="InterPro"/>
</dbReference>
<dbReference type="SMART" id="SM00646">
    <property type="entry name" value="Ami_3"/>
    <property type="match status" value="1"/>
</dbReference>
<comment type="caution">
    <text evidence="2">The sequence shown here is derived from an EMBL/GenBank/DDBJ whole genome shotgun (WGS) entry which is preliminary data.</text>
</comment>
<gene>
    <name evidence="2" type="ORF">CK510_17175</name>
</gene>
<accession>A0A2A2TGR4</accession>
<dbReference type="EMBL" id="NTFS01000195">
    <property type="protein sequence ID" value="PAX52825.1"/>
    <property type="molecule type" value="Genomic_DNA"/>
</dbReference>
<dbReference type="InterPro" id="IPR002508">
    <property type="entry name" value="MurNAc-LAA_cat"/>
</dbReference>
<dbReference type="InterPro" id="IPR002477">
    <property type="entry name" value="Peptidoglycan-bd-like"/>
</dbReference>
<dbReference type="Gene3D" id="1.10.101.10">
    <property type="entry name" value="PGBD-like superfamily/PGBD"/>
    <property type="match status" value="2"/>
</dbReference>
<sequence length="313" mass="34639">MRFGIDIGHNCPPDTGARGIKFEDNLTFDVGNRVMSKLKALGHEVIECKPVRAGNVKDSLSRRCDKANDTKVDLFVSIHFNAFNQRANGTEIFATGEKGRKAAKPVLDEIVKLGFFNRGIKNGSHLFVLRNTKMPAILIESCFIDSQKDMTLFNSEAIANGIVKGLTGQLPKAPVVPVPDEESNIDTTVLRLQRALNRLKITDQDGKVLIEDNTIDVQTKKALERFQRIAEIQVTGIAGNTTWQAINQILAKRIIRPKHAGGPVMRYLQHRMGVEIDGVYGSETEDAVKRFQRQNGLLADGIVGPVSWQKLIG</sequence>
<dbReference type="RefSeq" id="WP_095722872.1">
    <property type="nucleotide sequence ID" value="NZ_NTFS01000195.1"/>
</dbReference>
<name>A0A2A2TGR4_9CYAN</name>
<dbReference type="InterPro" id="IPR036366">
    <property type="entry name" value="PGBDSf"/>
</dbReference>
<reference evidence="2 3" key="1">
    <citation type="submission" date="2017-08" db="EMBL/GenBank/DDBJ databases">
        <title>Draft genome sequence of filamentous cyanobacterium Calothrix elsteri CCALA 953.</title>
        <authorList>
            <person name="Gagunashvili A.N."/>
            <person name="Elster J."/>
            <person name="Andresson O.S."/>
        </authorList>
    </citation>
    <scope>NUCLEOTIDE SEQUENCE [LARGE SCALE GENOMIC DNA]</scope>
    <source>
        <strain evidence="2 3">CCALA 953</strain>
    </source>
</reference>
<evidence type="ECO:0000313" key="2">
    <source>
        <dbReference type="EMBL" id="PAX52825.1"/>
    </source>
</evidence>
<dbReference type="SUPFAM" id="SSF47090">
    <property type="entry name" value="PGBD-like"/>
    <property type="match status" value="2"/>
</dbReference>
<dbReference type="Pfam" id="PF01471">
    <property type="entry name" value="PG_binding_1"/>
    <property type="match status" value="2"/>
</dbReference>
<dbReference type="PANTHER" id="PTHR30032:SF1">
    <property type="entry name" value="N-ACETYLMURAMOYL-L-ALANINE AMIDASE LYTC"/>
    <property type="match status" value="1"/>
</dbReference>
<keyword evidence="3" id="KW-1185">Reference proteome</keyword>
<dbReference type="Gene3D" id="3.40.630.40">
    <property type="entry name" value="Zn-dependent exopeptidases"/>
    <property type="match status" value="1"/>
</dbReference>
<dbReference type="CDD" id="cd02696">
    <property type="entry name" value="MurNAc-LAA"/>
    <property type="match status" value="1"/>
</dbReference>
<evidence type="ECO:0000259" key="1">
    <source>
        <dbReference type="SMART" id="SM00646"/>
    </source>
</evidence>
<dbReference type="Proteomes" id="UP000218238">
    <property type="component" value="Unassembled WGS sequence"/>
</dbReference>
<dbReference type="OrthoDB" id="9763643at2"/>
<dbReference type="GO" id="GO:0009253">
    <property type="term" value="P:peptidoglycan catabolic process"/>
    <property type="evidence" value="ECO:0007669"/>
    <property type="project" value="InterPro"/>
</dbReference>
<evidence type="ECO:0000313" key="3">
    <source>
        <dbReference type="Proteomes" id="UP000218238"/>
    </source>
</evidence>
<dbReference type="PANTHER" id="PTHR30032">
    <property type="entry name" value="N-ACETYLMURAMOYL-L-ALANINE AMIDASE-RELATED"/>
    <property type="match status" value="1"/>
</dbReference>
<dbReference type="Pfam" id="PF01520">
    <property type="entry name" value="Amidase_3"/>
    <property type="match status" value="1"/>
</dbReference>
<dbReference type="SUPFAM" id="SSF53187">
    <property type="entry name" value="Zn-dependent exopeptidases"/>
    <property type="match status" value="1"/>
</dbReference>
<protein>
    <submittedName>
        <fullName evidence="2">Cell wall hydrolase</fullName>
    </submittedName>
</protein>